<dbReference type="InterPro" id="IPR001611">
    <property type="entry name" value="Leu-rich_rpt"/>
</dbReference>
<dbReference type="AlphaFoldDB" id="A0A0L8VA86"/>
<evidence type="ECO:0000313" key="3">
    <source>
        <dbReference type="EMBL" id="KOH45107.1"/>
    </source>
</evidence>
<dbReference type="STRING" id="1409788.NC99_19690"/>
<dbReference type="GO" id="GO:0005737">
    <property type="term" value="C:cytoplasm"/>
    <property type="evidence" value="ECO:0007669"/>
    <property type="project" value="TreeGrafter"/>
</dbReference>
<dbReference type="PROSITE" id="PS51450">
    <property type="entry name" value="LRR"/>
    <property type="match status" value="1"/>
</dbReference>
<reference evidence="4" key="1">
    <citation type="submission" date="2015-07" db="EMBL/GenBank/DDBJ databases">
        <title>Genome sequencing of Sunxiuqinia dokdonensis strain SK.</title>
        <authorList>
            <person name="Ahn S."/>
            <person name="Kim B.-C."/>
        </authorList>
    </citation>
    <scope>NUCLEOTIDE SEQUENCE [LARGE SCALE GENOMIC DNA]</scope>
    <source>
        <strain evidence="4">SK</strain>
    </source>
</reference>
<dbReference type="EMBL" id="LGIA01000148">
    <property type="protein sequence ID" value="KOH45107.1"/>
    <property type="molecule type" value="Genomic_DNA"/>
</dbReference>
<dbReference type="SUPFAM" id="SSF52058">
    <property type="entry name" value="L domain-like"/>
    <property type="match status" value="1"/>
</dbReference>
<organism evidence="3 4">
    <name type="scientific">Sunxiuqinia dokdonensis</name>
    <dbReference type="NCBI Taxonomy" id="1409788"/>
    <lineage>
        <taxon>Bacteria</taxon>
        <taxon>Pseudomonadati</taxon>
        <taxon>Bacteroidota</taxon>
        <taxon>Bacteroidia</taxon>
        <taxon>Marinilabiliales</taxon>
        <taxon>Prolixibacteraceae</taxon>
        <taxon>Sunxiuqinia</taxon>
    </lineage>
</organism>
<dbReference type="Gene3D" id="3.80.10.10">
    <property type="entry name" value="Ribonuclease Inhibitor"/>
    <property type="match status" value="1"/>
</dbReference>
<name>A0A0L8VA86_9BACT</name>
<evidence type="ECO:0000256" key="2">
    <source>
        <dbReference type="ARBA" id="ARBA00022737"/>
    </source>
</evidence>
<keyword evidence="4" id="KW-1185">Reference proteome</keyword>
<dbReference type="Pfam" id="PF12799">
    <property type="entry name" value="LRR_4"/>
    <property type="match status" value="1"/>
</dbReference>
<evidence type="ECO:0008006" key="5">
    <source>
        <dbReference type="Google" id="ProtNLM"/>
    </source>
</evidence>
<accession>A0A0L8VA86</accession>
<dbReference type="PANTHER" id="PTHR48051:SF1">
    <property type="entry name" value="RAS SUPPRESSOR PROTEIN 1"/>
    <property type="match status" value="1"/>
</dbReference>
<keyword evidence="2" id="KW-0677">Repeat</keyword>
<evidence type="ECO:0000313" key="4">
    <source>
        <dbReference type="Proteomes" id="UP000036958"/>
    </source>
</evidence>
<dbReference type="InterPro" id="IPR050216">
    <property type="entry name" value="LRR_domain-containing"/>
</dbReference>
<keyword evidence="1" id="KW-0433">Leucine-rich repeat</keyword>
<dbReference type="InterPro" id="IPR025875">
    <property type="entry name" value="Leu-rich_rpt_4"/>
</dbReference>
<dbReference type="SMART" id="SM00369">
    <property type="entry name" value="LRR_TYP"/>
    <property type="match status" value="2"/>
</dbReference>
<proteinExistence type="predicted"/>
<protein>
    <recommendedName>
        <fullName evidence="5">Leucine-rich repeat domain-containing protein</fullName>
    </recommendedName>
</protein>
<dbReference type="InterPro" id="IPR003591">
    <property type="entry name" value="Leu-rich_rpt_typical-subtyp"/>
</dbReference>
<dbReference type="PANTHER" id="PTHR48051">
    <property type="match status" value="1"/>
</dbReference>
<dbReference type="Proteomes" id="UP000036958">
    <property type="component" value="Unassembled WGS sequence"/>
</dbReference>
<dbReference type="InterPro" id="IPR032675">
    <property type="entry name" value="LRR_dom_sf"/>
</dbReference>
<gene>
    <name evidence="3" type="ORF">NC99_19690</name>
</gene>
<comment type="caution">
    <text evidence="3">The sequence shown here is derived from an EMBL/GenBank/DDBJ whole genome shotgun (WGS) entry which is preliminary data.</text>
</comment>
<evidence type="ECO:0000256" key="1">
    <source>
        <dbReference type="ARBA" id="ARBA00022614"/>
    </source>
</evidence>
<sequence length="154" mass="17495">MLLLLSLSVFSQESNPVELFEGRGITSTPQRIMDLSYQNLQEVPISTNLPGIEVLILDNNQLTELPNWINNLTNLRILSVRNNKLIEVNSLLSHCTKLEQLHLTGNAALTDLPNLSSCRNLMLVDVVGTRIREIPAHIRTMDHLYYFKYNPGEK</sequence>